<keyword evidence="2" id="KW-1185">Reference proteome</keyword>
<proteinExistence type="predicted"/>
<accession>A0A4Q7KK42</accession>
<gene>
    <name evidence="1" type="ORF">EV193_106203</name>
</gene>
<evidence type="ECO:0000313" key="2">
    <source>
        <dbReference type="Proteomes" id="UP000294257"/>
    </source>
</evidence>
<protein>
    <submittedName>
        <fullName evidence="1">Uncharacterized protein</fullName>
    </submittedName>
</protein>
<dbReference type="EMBL" id="SGWQ01000006">
    <property type="protein sequence ID" value="RZS36968.1"/>
    <property type="molecule type" value="Genomic_DNA"/>
</dbReference>
<reference evidence="1 2" key="1">
    <citation type="submission" date="2019-02" db="EMBL/GenBank/DDBJ databases">
        <title>Genomic Encyclopedia of Type Strains, Phase IV (KMG-IV): sequencing the most valuable type-strain genomes for metagenomic binning, comparative biology and taxonomic classification.</title>
        <authorList>
            <person name="Goeker M."/>
        </authorList>
    </citation>
    <scope>NUCLEOTIDE SEQUENCE [LARGE SCALE GENOMIC DNA]</scope>
    <source>
        <strain evidence="1 2">DSM 101727</strain>
    </source>
</reference>
<name>A0A4Q7KK42_9PSEU</name>
<dbReference type="Proteomes" id="UP000294257">
    <property type="component" value="Unassembled WGS sequence"/>
</dbReference>
<evidence type="ECO:0000313" key="1">
    <source>
        <dbReference type="EMBL" id="RZS36968.1"/>
    </source>
</evidence>
<comment type="caution">
    <text evidence="1">The sequence shown here is derived from an EMBL/GenBank/DDBJ whole genome shotgun (WGS) entry which is preliminary data.</text>
</comment>
<organism evidence="1 2">
    <name type="scientific">Herbihabitans rhizosphaerae</name>
    <dbReference type="NCBI Taxonomy" id="1872711"/>
    <lineage>
        <taxon>Bacteria</taxon>
        <taxon>Bacillati</taxon>
        <taxon>Actinomycetota</taxon>
        <taxon>Actinomycetes</taxon>
        <taxon>Pseudonocardiales</taxon>
        <taxon>Pseudonocardiaceae</taxon>
        <taxon>Herbihabitans</taxon>
    </lineage>
</organism>
<sequence length="45" mass="4970">MVCIEGQIAGCTLRLRVCNPQFNVVSLLEGLEVDAKFSPVRLGHR</sequence>
<dbReference type="AlphaFoldDB" id="A0A4Q7KK42"/>